<gene>
    <name evidence="4" type="ORF">B6C91_13230</name>
    <name evidence="3" type="ORF">B6D08_02215</name>
</gene>
<evidence type="ECO:0000313" key="5">
    <source>
        <dbReference type="Proteomes" id="UP000194800"/>
    </source>
</evidence>
<dbReference type="InterPro" id="IPR048126">
    <property type="entry name" value="Toxin_VasX"/>
</dbReference>
<keyword evidence="1" id="KW-0812">Transmembrane</keyword>
<dbReference type="AlphaFoldDB" id="A0A242NKY3"/>
<evidence type="ECO:0000313" key="3">
    <source>
        <dbReference type="EMBL" id="OTQ01227.1"/>
    </source>
</evidence>
<feature type="transmembrane region" description="Helical" evidence="1">
    <location>
        <begin position="836"/>
        <end position="857"/>
    </location>
</feature>
<feature type="transmembrane region" description="Helical" evidence="1">
    <location>
        <begin position="738"/>
        <end position="756"/>
    </location>
</feature>
<dbReference type="CDD" id="cd20707">
    <property type="entry name" value="MIX_III"/>
    <property type="match status" value="1"/>
</dbReference>
<organism evidence="3 6">
    <name type="scientific">Gilliamella apicola</name>
    <dbReference type="NCBI Taxonomy" id="1196095"/>
    <lineage>
        <taxon>Bacteria</taxon>
        <taxon>Pseudomonadati</taxon>
        <taxon>Pseudomonadota</taxon>
        <taxon>Gammaproteobacteria</taxon>
        <taxon>Orbales</taxon>
        <taxon>Orbaceae</taxon>
        <taxon>Gilliamella</taxon>
    </lineage>
</organism>
<dbReference type="InterPro" id="IPR046864">
    <property type="entry name" value="VasX_N"/>
</dbReference>
<feature type="domain" description="Toxin VasX N-terminal region" evidence="2">
    <location>
        <begin position="25"/>
        <end position="195"/>
    </location>
</feature>
<keyword evidence="5" id="KW-1185">Reference proteome</keyword>
<dbReference type="Pfam" id="PF20249">
    <property type="entry name" value="VasX_N"/>
    <property type="match status" value="1"/>
</dbReference>
<comment type="caution">
    <text evidence="3">The sequence shown here is derived from an EMBL/GenBank/DDBJ whole genome shotgun (WGS) entry which is preliminary data.</text>
</comment>
<proteinExistence type="predicted"/>
<dbReference type="Proteomes" id="UP000194977">
    <property type="component" value="Unassembled WGS sequence"/>
</dbReference>
<evidence type="ECO:0000313" key="4">
    <source>
        <dbReference type="EMBL" id="OTQ08153.1"/>
    </source>
</evidence>
<dbReference type="NCBIfam" id="NF041559">
    <property type="entry name" value="BTH_I2691_fam"/>
    <property type="match status" value="1"/>
</dbReference>
<name>A0A242NKY3_9GAMM</name>
<dbReference type="EMBL" id="NARP01000004">
    <property type="protein sequence ID" value="OTQ01227.1"/>
    <property type="molecule type" value="Genomic_DNA"/>
</dbReference>
<evidence type="ECO:0000259" key="2">
    <source>
        <dbReference type="Pfam" id="PF20249"/>
    </source>
</evidence>
<dbReference type="OrthoDB" id="6178961at2"/>
<sequence>MSSMDKLTKLIAAAKIKENDSGRRCPKCQEKEGDLIVLPTRLSVSGYLAKNHIIKNNLKANVEVPPLPDFAQEMVKKLPLEHSNYCIQMLRQGYLYVLVDYKNGKKEWRAFSSSPEGCLTEFENTNTIPSIPPDYNCNIATDGADASYISFKNSKDIYKIHFLFSPNKITNERLEFYLTTSEFELEGMTPEQIRSGQRSIKDEALLSNILEFSTAIEIAEQEAFLRSKLPYEFKLGERDNAYKQLQLTHYIYTNRATFFDKDIQKYYGRYLSLCKKINARKGAAIVVNDAIGITQSLNNRRNEALEKKMKPWMEAKDNEGISNEHRLIVKKQLDEFKKSFHDRRIKQLIQSYSKSVERQKKQNNKAMQGIYIPEGLKNQSNKILDKSEEWYNENVQSIYTKELAEKEFQEKYWSRLSQEKFNKFENDFKEKSEQAEKLAKLRTKDYIKWLKSEQLITALDLYDESKKLDGIMFQFQMSMCLHGTSSSPEITDILDQWWNASQITRDNLVMRTYLFNNKSLIDDINQYLDIQRSIAIIDAPETDETDPNVNKAIELLNNLTEHINTVGSIIDQLAERGFPIAILSVTLTDLVRNFLRITVSGAEVRLHNVAGNLIISSLNQTATNMYRQGYNINRVRFSADPARGVPQLENIAQENFRNADLVNTRFAIVLLGFSAYDSYQKVKTGHMNNARELTELITSVVTSIAAGLQVYISTIEYSIGNKPNSKIAHVTINAFGRLFLWSASISTIAGGVMGVLDIVDAIEAKNNQRGIIAFAYFARGLATLALSIGQFVTVLGTLAPWLDRIVSYSTKRTIWVKIADLGLSIGRFALRNALVIGRIVFMASFITLIASCVLIIIDENALQKWFERCCFGKEPDRKKFADLTEELTTWNQAITETL</sequence>
<keyword evidence="1" id="KW-0472">Membrane</keyword>
<feature type="transmembrane region" description="Helical" evidence="1">
    <location>
        <begin position="776"/>
        <end position="802"/>
    </location>
</feature>
<dbReference type="Proteomes" id="UP000194800">
    <property type="component" value="Unassembled WGS sequence"/>
</dbReference>
<evidence type="ECO:0000313" key="6">
    <source>
        <dbReference type="Proteomes" id="UP000194977"/>
    </source>
</evidence>
<accession>A0A242NKY3</accession>
<evidence type="ECO:0000256" key="1">
    <source>
        <dbReference type="SAM" id="Phobius"/>
    </source>
</evidence>
<keyword evidence="1" id="KW-1133">Transmembrane helix</keyword>
<protein>
    <recommendedName>
        <fullName evidence="2">Toxin VasX N-terminal region domain-containing protein</fullName>
    </recommendedName>
</protein>
<dbReference type="RefSeq" id="WP_086300611.1">
    <property type="nucleotide sequence ID" value="NZ_MZNE01000094.1"/>
</dbReference>
<dbReference type="EMBL" id="NART01000105">
    <property type="protein sequence ID" value="OTQ08153.1"/>
    <property type="molecule type" value="Genomic_DNA"/>
</dbReference>
<reference evidence="5 6" key="1">
    <citation type="submission" date="2017-03" db="EMBL/GenBank/DDBJ databases">
        <title>Comparative genomics of honeybee gut symbionts reveal geographically distinct and subgroup specific antibiotic resistance.</title>
        <authorList>
            <person name="Ludvigsen J."/>
            <person name="Porcellato D."/>
            <person name="Labee-Lund T.M."/>
            <person name="Amdam G.V."/>
            <person name="Rudi K."/>
        </authorList>
    </citation>
    <scope>NUCLEOTIDE SEQUENCE [LARGE SCALE GENOMIC DNA]</scope>
    <source>
        <strain evidence="3 6">A-7-12</strain>
        <strain evidence="4 5">A-9-12</strain>
    </source>
</reference>